<protein>
    <submittedName>
        <fullName evidence="6">Mediator of RNA polymerase II transcription subunit 27</fullName>
    </submittedName>
</protein>
<evidence type="ECO:0000256" key="3">
    <source>
        <dbReference type="ARBA" id="ARBA00023015"/>
    </source>
</evidence>
<keyword evidence="3" id="KW-0805">Transcription regulation</keyword>
<evidence type="ECO:0000313" key="7">
    <source>
        <dbReference type="Proteomes" id="UP001152795"/>
    </source>
</evidence>
<dbReference type="PANTHER" id="PTHR13130:SF4">
    <property type="entry name" value="MEDIATOR OF RNA POLYMERASE II TRANSCRIPTION SUBUNIT 27"/>
    <property type="match status" value="1"/>
</dbReference>
<evidence type="ECO:0000313" key="6">
    <source>
        <dbReference type="EMBL" id="CAB4009947.1"/>
    </source>
</evidence>
<keyword evidence="5" id="KW-0539">Nucleus</keyword>
<keyword evidence="7" id="KW-1185">Reference proteome</keyword>
<dbReference type="PANTHER" id="PTHR13130">
    <property type="entry name" value="34 KDA TRANSCRIPTIONAL CO-ACTIVATOR-RELATED"/>
    <property type="match status" value="1"/>
</dbReference>
<proteinExistence type="inferred from homology"/>
<name>A0A7D9EJL1_PARCT</name>
<dbReference type="GO" id="GO:0003713">
    <property type="term" value="F:transcription coactivator activity"/>
    <property type="evidence" value="ECO:0007669"/>
    <property type="project" value="TreeGrafter"/>
</dbReference>
<evidence type="ECO:0000256" key="5">
    <source>
        <dbReference type="ARBA" id="ARBA00023242"/>
    </source>
</evidence>
<organism evidence="6 7">
    <name type="scientific">Paramuricea clavata</name>
    <name type="common">Red gorgonian</name>
    <name type="synonym">Violescent sea-whip</name>
    <dbReference type="NCBI Taxonomy" id="317549"/>
    <lineage>
        <taxon>Eukaryota</taxon>
        <taxon>Metazoa</taxon>
        <taxon>Cnidaria</taxon>
        <taxon>Anthozoa</taxon>
        <taxon>Octocorallia</taxon>
        <taxon>Malacalcyonacea</taxon>
        <taxon>Plexauridae</taxon>
        <taxon>Paramuricea</taxon>
    </lineage>
</organism>
<dbReference type="AlphaFoldDB" id="A0A7D9EJL1"/>
<dbReference type="OrthoDB" id="1868004at2759"/>
<comment type="similarity">
    <text evidence="2">Belongs to the Mediator complex subunit 27 family.</text>
</comment>
<dbReference type="GO" id="GO:0006357">
    <property type="term" value="P:regulation of transcription by RNA polymerase II"/>
    <property type="evidence" value="ECO:0007669"/>
    <property type="project" value="TreeGrafter"/>
</dbReference>
<keyword evidence="4" id="KW-0804">Transcription</keyword>
<reference evidence="6" key="1">
    <citation type="submission" date="2020-04" db="EMBL/GenBank/DDBJ databases">
        <authorList>
            <person name="Alioto T."/>
            <person name="Alioto T."/>
            <person name="Gomez Garrido J."/>
        </authorList>
    </citation>
    <scope>NUCLEOTIDE SEQUENCE</scope>
    <source>
        <strain evidence="6">A484AB</strain>
    </source>
</reference>
<comment type="caution">
    <text evidence="6">The sequence shown here is derived from an EMBL/GenBank/DDBJ whole genome shotgun (WGS) entry which is preliminary data.</text>
</comment>
<evidence type="ECO:0000256" key="2">
    <source>
        <dbReference type="ARBA" id="ARBA00008048"/>
    </source>
</evidence>
<gene>
    <name evidence="6" type="ORF">PACLA_8A031820</name>
</gene>
<evidence type="ECO:0000256" key="1">
    <source>
        <dbReference type="ARBA" id="ARBA00004123"/>
    </source>
</evidence>
<sequence>MAFEAEKEKYKIALSTTRDVRNLVDSAFENAIKDFSTEKTKLKDTLVKLEKKLSDLEKTGNSLTKLDNQHTLLGKSGLLWSDPIQDKTPLHDQLMQTYSWTQKLNAQAKIATESLKRHHVLDSDNVEPAVKRPLKENLFVPQSTLKQIVEQLKKTFPKLTIRWNKIAGVSLLEVSVKLTLNAIIILRGCTIDRVMIKAIHETSEDKDEFMQCSKYKTFNKMTDIANAAAFHYSQCGDSKKSLNNLLNWLTYYEKLFSEKCIKCKKHLQKDADGNVLPPCWIDFETLRLYHLQCRPS</sequence>
<dbReference type="Pfam" id="PF11571">
    <property type="entry name" value="Med27"/>
    <property type="match status" value="1"/>
</dbReference>
<evidence type="ECO:0000256" key="4">
    <source>
        <dbReference type="ARBA" id="ARBA00023163"/>
    </source>
</evidence>
<comment type="subcellular location">
    <subcellularLocation>
        <location evidence="1">Nucleus</location>
    </subcellularLocation>
</comment>
<dbReference type="Proteomes" id="UP001152795">
    <property type="component" value="Unassembled WGS sequence"/>
</dbReference>
<accession>A0A7D9EJL1</accession>
<dbReference type="EMBL" id="CACRXK020006628">
    <property type="protein sequence ID" value="CAB4009947.1"/>
    <property type="molecule type" value="Genomic_DNA"/>
</dbReference>
<dbReference type="GO" id="GO:0016592">
    <property type="term" value="C:mediator complex"/>
    <property type="evidence" value="ECO:0007669"/>
    <property type="project" value="InterPro"/>
</dbReference>
<dbReference type="InterPro" id="IPR021627">
    <property type="entry name" value="Mediator_Med27"/>
</dbReference>